<evidence type="ECO:0000259" key="6">
    <source>
        <dbReference type="SMART" id="SM00093"/>
    </source>
</evidence>
<evidence type="ECO:0000313" key="7">
    <source>
        <dbReference type="EMBL" id="KAG5681958.1"/>
    </source>
</evidence>
<keyword evidence="2" id="KW-0646">Protease inhibitor</keyword>
<dbReference type="GO" id="GO:0005615">
    <property type="term" value="C:extracellular space"/>
    <property type="evidence" value="ECO:0007669"/>
    <property type="project" value="InterPro"/>
</dbReference>
<dbReference type="InterPro" id="IPR023796">
    <property type="entry name" value="Serpin_dom"/>
</dbReference>
<dbReference type="EMBL" id="JADBJN010000001">
    <property type="protein sequence ID" value="KAG5681958.1"/>
    <property type="molecule type" value="Genomic_DNA"/>
</dbReference>
<evidence type="ECO:0000256" key="1">
    <source>
        <dbReference type="ARBA" id="ARBA00009500"/>
    </source>
</evidence>
<evidence type="ECO:0000256" key="5">
    <source>
        <dbReference type="SAM" id="SignalP"/>
    </source>
</evidence>
<feature type="domain" description="Serpin" evidence="6">
    <location>
        <begin position="65"/>
        <end position="418"/>
    </location>
</feature>
<proteinExistence type="inferred from homology"/>
<evidence type="ECO:0000256" key="2">
    <source>
        <dbReference type="ARBA" id="ARBA00022690"/>
    </source>
</evidence>
<dbReference type="CDD" id="cd00172">
    <property type="entry name" value="serpin"/>
    <property type="match status" value="1"/>
</dbReference>
<dbReference type="SMART" id="SM00093">
    <property type="entry name" value="SERPIN"/>
    <property type="match status" value="1"/>
</dbReference>
<dbReference type="PANTHER" id="PTHR11461">
    <property type="entry name" value="SERINE PROTEASE INHIBITOR, SERPIN"/>
    <property type="match status" value="1"/>
</dbReference>
<dbReference type="InterPro" id="IPR042178">
    <property type="entry name" value="Serpin_sf_1"/>
</dbReference>
<reference evidence="7" key="1">
    <citation type="submission" date="2021-03" db="EMBL/GenBank/DDBJ databases">
        <title>Chromosome level genome of the anhydrobiotic midge Polypedilum vanderplanki.</title>
        <authorList>
            <person name="Yoshida Y."/>
            <person name="Kikawada T."/>
            <person name="Gusev O."/>
        </authorList>
    </citation>
    <scope>NUCLEOTIDE SEQUENCE</scope>
    <source>
        <strain evidence="7">NIAS01</strain>
        <tissue evidence="7">Whole body or cell culture</tissue>
    </source>
</reference>
<comment type="caution">
    <text evidence="7">The sequence shown here is derived from an EMBL/GenBank/DDBJ whole genome shotgun (WGS) entry which is preliminary data.</text>
</comment>
<dbReference type="InterPro" id="IPR000215">
    <property type="entry name" value="Serpin_fam"/>
</dbReference>
<dbReference type="Gene3D" id="3.30.497.10">
    <property type="entry name" value="Antithrombin, subunit I, domain 2"/>
    <property type="match status" value="1"/>
</dbReference>
<dbReference type="InterPro" id="IPR036186">
    <property type="entry name" value="Serpin_sf"/>
</dbReference>
<dbReference type="Proteomes" id="UP001107558">
    <property type="component" value="Chromosome 1"/>
</dbReference>
<name>A0A9J6CK56_POLVA</name>
<keyword evidence="3" id="KW-0722">Serine protease inhibitor</keyword>
<gene>
    <name evidence="7" type="ORF">PVAND_011359</name>
</gene>
<keyword evidence="5" id="KW-0732">Signal</keyword>
<dbReference type="OrthoDB" id="671595at2759"/>
<dbReference type="PANTHER" id="PTHR11461:SF211">
    <property type="entry name" value="GH10112P-RELATED"/>
    <property type="match status" value="1"/>
</dbReference>
<feature type="chain" id="PRO_5039946208" description="Serpin domain-containing protein" evidence="5">
    <location>
        <begin position="20"/>
        <end position="421"/>
    </location>
</feature>
<dbReference type="AlphaFoldDB" id="A0A9J6CK56"/>
<keyword evidence="8" id="KW-1185">Reference proteome</keyword>
<feature type="signal peptide" evidence="5">
    <location>
        <begin position="1"/>
        <end position="19"/>
    </location>
</feature>
<dbReference type="Gene3D" id="2.30.39.10">
    <property type="entry name" value="Alpha-1-antitrypsin, domain 1"/>
    <property type="match status" value="1"/>
</dbReference>
<dbReference type="InterPro" id="IPR042185">
    <property type="entry name" value="Serpin_sf_2"/>
</dbReference>
<comment type="similarity">
    <text evidence="1 4">Belongs to the serpin family.</text>
</comment>
<evidence type="ECO:0000256" key="3">
    <source>
        <dbReference type="ARBA" id="ARBA00022900"/>
    </source>
</evidence>
<evidence type="ECO:0000313" key="8">
    <source>
        <dbReference type="Proteomes" id="UP001107558"/>
    </source>
</evidence>
<accession>A0A9J6CK56</accession>
<dbReference type="Pfam" id="PF00079">
    <property type="entry name" value="Serpin"/>
    <property type="match status" value="1"/>
</dbReference>
<evidence type="ECO:0000256" key="4">
    <source>
        <dbReference type="RuleBase" id="RU000411"/>
    </source>
</evidence>
<organism evidence="7 8">
    <name type="scientific">Polypedilum vanderplanki</name>
    <name type="common">Sleeping chironomid midge</name>
    <dbReference type="NCBI Taxonomy" id="319348"/>
    <lineage>
        <taxon>Eukaryota</taxon>
        <taxon>Metazoa</taxon>
        <taxon>Ecdysozoa</taxon>
        <taxon>Arthropoda</taxon>
        <taxon>Hexapoda</taxon>
        <taxon>Insecta</taxon>
        <taxon>Pterygota</taxon>
        <taxon>Neoptera</taxon>
        <taxon>Endopterygota</taxon>
        <taxon>Diptera</taxon>
        <taxon>Nematocera</taxon>
        <taxon>Chironomoidea</taxon>
        <taxon>Chironomidae</taxon>
        <taxon>Chironominae</taxon>
        <taxon>Polypedilum</taxon>
        <taxon>Polypedilum</taxon>
    </lineage>
</organism>
<sequence length="421" mass="47845">MKLVLGLFYVTILLLSVSSEDYYRDGNDKLYAIGSYGQRIYSDSKIEDAAKYKFKKLLPVLKFAWDLFINVDKKNFVMAPLSPQILLSALVKETHGNTQKEITNVVGFEDSKELEQLINNMVQEATSRELKIGNGFFVDFKDKVKKSFWDPEKSKNSQIDVINTNFDNAENVKKTYQNWIDKKTKGLIKNFDIDVDADTKMLLASTLYFKGTWQFAFNSTQVTDFHLPGGEIIKVDTMNIRKKYHTGKFDTIQATWAAVPYSSTEAMLIIVPDKDKTLNDLKQQMKGTDLTELISVISGQQTKNYLNITLPKFKLNTRISLKDPLQKMGIKNIFSSSSELYIFDSNQKSNIDQAIQQSVLEVDEIGTIGASATAFSVTPLMVQLLPIDSDLIVDRPFIAIIIDRKYGVPYFMAQITDPREN</sequence>
<protein>
    <recommendedName>
        <fullName evidence="6">Serpin domain-containing protein</fullName>
    </recommendedName>
</protein>
<dbReference type="GO" id="GO:0004867">
    <property type="term" value="F:serine-type endopeptidase inhibitor activity"/>
    <property type="evidence" value="ECO:0007669"/>
    <property type="project" value="UniProtKB-KW"/>
</dbReference>
<dbReference type="SUPFAM" id="SSF56574">
    <property type="entry name" value="Serpins"/>
    <property type="match status" value="1"/>
</dbReference>